<dbReference type="GO" id="GO:0008270">
    <property type="term" value="F:zinc ion binding"/>
    <property type="evidence" value="ECO:0007669"/>
    <property type="project" value="UniProtKB-KW"/>
</dbReference>
<gene>
    <name evidence="17" type="ORF">RJT34_24186</name>
</gene>
<dbReference type="GO" id="GO:0006325">
    <property type="term" value="P:chromatin organization"/>
    <property type="evidence" value="ECO:0007669"/>
    <property type="project" value="UniProtKB-KW"/>
</dbReference>
<dbReference type="GO" id="GO:0005634">
    <property type="term" value="C:nucleus"/>
    <property type="evidence" value="ECO:0007669"/>
    <property type="project" value="UniProtKB-SubCell"/>
</dbReference>
<dbReference type="InterPro" id="IPR001965">
    <property type="entry name" value="Znf_PHD"/>
</dbReference>
<dbReference type="CDD" id="cd17015">
    <property type="entry name" value="ING_plant"/>
    <property type="match status" value="1"/>
</dbReference>
<comment type="similarity">
    <text evidence="2 14">Belongs to the ING family.</text>
</comment>
<feature type="binding site" evidence="12">
    <location>
        <position position="195"/>
    </location>
    <ligand>
        <name>Zn(2+)</name>
        <dbReference type="ChEBI" id="CHEBI:29105"/>
        <label>1</label>
    </ligand>
</feature>
<dbReference type="InterPro" id="IPR024610">
    <property type="entry name" value="ING_N_histone-binding"/>
</dbReference>
<dbReference type="AlphaFoldDB" id="A0AAN9FMT1"/>
<comment type="subcellular location">
    <subcellularLocation>
        <location evidence="1 14">Nucleus</location>
    </subcellularLocation>
</comment>
<evidence type="ECO:0000256" key="15">
    <source>
        <dbReference type="SAM" id="MobiDB-lite"/>
    </source>
</evidence>
<feature type="binding site" evidence="12">
    <location>
        <position position="193"/>
    </location>
    <ligand>
        <name>Zn(2+)</name>
        <dbReference type="ChEBI" id="CHEBI:29105"/>
        <label>1</label>
    </ligand>
</feature>
<comment type="function">
    <text evidence="14">Component of an histone acetyltransferase complex.</text>
</comment>
<dbReference type="InterPro" id="IPR011011">
    <property type="entry name" value="Znf_FYVE_PHD"/>
</dbReference>
<dbReference type="SUPFAM" id="SSF57903">
    <property type="entry name" value="FYVE/PHD zinc finger"/>
    <property type="match status" value="1"/>
</dbReference>
<evidence type="ECO:0000256" key="1">
    <source>
        <dbReference type="ARBA" id="ARBA00004123"/>
    </source>
</evidence>
<dbReference type="SMART" id="SM01408">
    <property type="entry name" value="ING"/>
    <property type="match status" value="1"/>
</dbReference>
<reference evidence="17 18" key="1">
    <citation type="submission" date="2024-01" db="EMBL/GenBank/DDBJ databases">
        <title>The genomes of 5 underutilized Papilionoideae crops provide insights into root nodulation and disease resistance.</title>
        <authorList>
            <person name="Yuan L."/>
        </authorList>
    </citation>
    <scope>NUCLEOTIDE SEQUENCE [LARGE SCALE GENOMIC DNA]</scope>
    <source>
        <strain evidence="17">LY-2023</strain>
        <tissue evidence="17">Leaf</tissue>
    </source>
</reference>
<evidence type="ECO:0000256" key="12">
    <source>
        <dbReference type="PIRSR" id="PIRSR628651-51"/>
    </source>
</evidence>
<feature type="binding site" evidence="12">
    <location>
        <position position="236"/>
    </location>
    <ligand>
        <name>Zn(2+)</name>
        <dbReference type="ChEBI" id="CHEBI:29105"/>
        <label>2</label>
    </ligand>
</feature>
<dbReference type="InterPro" id="IPR019786">
    <property type="entry name" value="Zinc_finger_PHD-type_CS"/>
</dbReference>
<comment type="subunit">
    <text evidence="14">Component of an histone acetyltransferase complex. Interacts with H3K4me3 and to a lesser extent with H3K4me2.</text>
</comment>
<feature type="compositionally biased region" description="Low complexity" evidence="15">
    <location>
        <begin position="161"/>
        <end position="174"/>
    </location>
</feature>
<dbReference type="PANTHER" id="PTHR10333:SF103">
    <property type="entry name" value="INHIBITOR OF GROWTH PROTEIN 3"/>
    <property type="match status" value="1"/>
</dbReference>
<evidence type="ECO:0000256" key="3">
    <source>
        <dbReference type="ARBA" id="ARBA00022604"/>
    </source>
</evidence>
<evidence type="ECO:0000256" key="2">
    <source>
        <dbReference type="ARBA" id="ARBA00010210"/>
    </source>
</evidence>
<evidence type="ECO:0000313" key="18">
    <source>
        <dbReference type="Proteomes" id="UP001359559"/>
    </source>
</evidence>
<feature type="compositionally biased region" description="Polar residues" evidence="15">
    <location>
        <begin position="125"/>
        <end position="144"/>
    </location>
</feature>
<dbReference type="CDD" id="cd15587">
    <property type="entry name" value="PHD_Yng1p_like"/>
    <property type="match status" value="1"/>
</dbReference>
<sequence>MSFLEEFQANLDSLPVILQKKYALLRDLDKSLHDIERQNEHRCEQEIEDIRRGIRSGNITPETSVIRFSDEALDEQKHTIRIADEKVALAVQAYDLVDTHIQQLDQYLKKFDEELRRERELAATTGVSASGPNGNTKSGRANESGTGRGGRKKTRQSTSVTPAATATEAQTTVANPTGMDLDLPVDPNEPTYCFCNQVSYGEMVACDNPDCKIEWFHFACVGLKEQPKGKWYCSNCAATRNRRRGK</sequence>
<comment type="domain">
    <text evidence="14">The PHD-type zinc finger mediates the binding to H3K4me3.</text>
</comment>
<protein>
    <recommendedName>
        <fullName evidence="14">PHD finger protein ING</fullName>
    </recommendedName>
</protein>
<evidence type="ECO:0000259" key="16">
    <source>
        <dbReference type="PROSITE" id="PS50016"/>
    </source>
</evidence>
<dbReference type="InterPro" id="IPR013083">
    <property type="entry name" value="Znf_RING/FYVE/PHD"/>
</dbReference>
<evidence type="ECO:0000256" key="13">
    <source>
        <dbReference type="PROSITE-ProRule" id="PRU00146"/>
    </source>
</evidence>
<keyword evidence="5 13" id="KW-0863">Zinc-finger</keyword>
<keyword evidence="9" id="KW-0804">Transcription</keyword>
<dbReference type="FunFam" id="3.30.40.10:FF:000016">
    <property type="entry name" value="Inhibitor of growth protein"/>
    <property type="match status" value="1"/>
</dbReference>
<keyword evidence="6 12" id="KW-0862">Zinc</keyword>
<feature type="region of interest" description="Disordered" evidence="15">
    <location>
        <begin position="122"/>
        <end position="178"/>
    </location>
</feature>
<dbReference type="Gene3D" id="3.30.40.10">
    <property type="entry name" value="Zinc/RING finger domain, C3HC4 (zinc finger)"/>
    <property type="match status" value="1"/>
</dbReference>
<comment type="caution">
    <text evidence="17">The sequence shown here is derived from an EMBL/GenBank/DDBJ whole genome shotgun (WGS) entry which is preliminary data.</text>
</comment>
<feature type="binding site" evidence="12">
    <location>
        <position position="220"/>
    </location>
    <ligand>
        <name>Zn(2+)</name>
        <dbReference type="ChEBI" id="CHEBI:29105"/>
        <label>1</label>
    </ligand>
</feature>
<evidence type="ECO:0000256" key="11">
    <source>
        <dbReference type="PIRSR" id="PIRSR628651-50"/>
    </source>
</evidence>
<dbReference type="Gene3D" id="6.10.140.1740">
    <property type="match status" value="1"/>
</dbReference>
<name>A0AAN9FMT1_CLITE</name>
<feature type="binding site" evidence="12">
    <location>
        <position position="233"/>
    </location>
    <ligand>
        <name>Zn(2+)</name>
        <dbReference type="ChEBI" id="CHEBI:29105"/>
        <label>2</label>
    </ligand>
</feature>
<proteinExistence type="inferred from homology"/>
<accession>A0AAN9FMT1</accession>
<feature type="site" description="Histone H3K4me3 binding" evidence="11">
    <location>
        <position position="192"/>
    </location>
</feature>
<evidence type="ECO:0000256" key="7">
    <source>
        <dbReference type="ARBA" id="ARBA00022853"/>
    </source>
</evidence>
<organism evidence="17 18">
    <name type="scientific">Clitoria ternatea</name>
    <name type="common">Butterfly pea</name>
    <dbReference type="NCBI Taxonomy" id="43366"/>
    <lineage>
        <taxon>Eukaryota</taxon>
        <taxon>Viridiplantae</taxon>
        <taxon>Streptophyta</taxon>
        <taxon>Embryophyta</taxon>
        <taxon>Tracheophyta</taxon>
        <taxon>Spermatophyta</taxon>
        <taxon>Magnoliopsida</taxon>
        <taxon>eudicotyledons</taxon>
        <taxon>Gunneridae</taxon>
        <taxon>Pentapetalae</taxon>
        <taxon>rosids</taxon>
        <taxon>fabids</taxon>
        <taxon>Fabales</taxon>
        <taxon>Fabaceae</taxon>
        <taxon>Papilionoideae</taxon>
        <taxon>50 kb inversion clade</taxon>
        <taxon>NPAAA clade</taxon>
        <taxon>indigoferoid/millettioid clade</taxon>
        <taxon>Phaseoleae</taxon>
        <taxon>Clitoria</taxon>
    </lineage>
</organism>
<evidence type="ECO:0000256" key="8">
    <source>
        <dbReference type="ARBA" id="ARBA00023015"/>
    </source>
</evidence>
<dbReference type="InterPro" id="IPR059153">
    <property type="entry name" value="NSD_PHD-1st"/>
</dbReference>
<keyword evidence="7 14" id="KW-0156">Chromatin regulator</keyword>
<evidence type="ECO:0000313" key="17">
    <source>
        <dbReference type="EMBL" id="KAK7279140.1"/>
    </source>
</evidence>
<feature type="binding site" evidence="12">
    <location>
        <position position="206"/>
    </location>
    <ligand>
        <name>Zn(2+)</name>
        <dbReference type="ChEBI" id="CHEBI:29105"/>
        <label>2</label>
    </ligand>
</feature>
<dbReference type="Pfam" id="PF12998">
    <property type="entry name" value="ING"/>
    <property type="match status" value="1"/>
</dbReference>
<dbReference type="Pfam" id="PF23011">
    <property type="entry name" value="PHD-1st_NSD"/>
    <property type="match status" value="1"/>
</dbReference>
<dbReference type="InterPro" id="IPR028651">
    <property type="entry name" value="ING_fam"/>
</dbReference>
<keyword evidence="3" id="KW-0341">Growth regulation</keyword>
<dbReference type="PROSITE" id="PS50016">
    <property type="entry name" value="ZF_PHD_2"/>
    <property type="match status" value="1"/>
</dbReference>
<keyword evidence="4 12" id="KW-0479">Metal-binding</keyword>
<evidence type="ECO:0000256" key="6">
    <source>
        <dbReference type="ARBA" id="ARBA00022833"/>
    </source>
</evidence>
<feature type="binding site" evidence="12">
    <location>
        <position position="211"/>
    </location>
    <ligand>
        <name>Zn(2+)</name>
        <dbReference type="ChEBI" id="CHEBI:29105"/>
        <label>2</label>
    </ligand>
</feature>
<dbReference type="EMBL" id="JAYKXN010000006">
    <property type="protein sequence ID" value="KAK7279140.1"/>
    <property type="molecule type" value="Genomic_DNA"/>
</dbReference>
<evidence type="ECO:0000256" key="9">
    <source>
        <dbReference type="ARBA" id="ARBA00023163"/>
    </source>
</evidence>
<feature type="domain" description="PHD-type" evidence="16">
    <location>
        <begin position="190"/>
        <end position="239"/>
    </location>
</feature>
<dbReference type="Proteomes" id="UP001359559">
    <property type="component" value="Unassembled WGS sequence"/>
</dbReference>
<dbReference type="PANTHER" id="PTHR10333">
    <property type="entry name" value="INHIBITOR OF GROWTH PROTEIN"/>
    <property type="match status" value="1"/>
</dbReference>
<feature type="binding site" evidence="12">
    <location>
        <position position="217"/>
    </location>
    <ligand>
        <name>Zn(2+)</name>
        <dbReference type="ChEBI" id="CHEBI:29105"/>
        <label>1</label>
    </ligand>
</feature>
<dbReference type="InterPro" id="IPR019787">
    <property type="entry name" value="Znf_PHD-finger"/>
</dbReference>
<evidence type="ECO:0000256" key="4">
    <source>
        <dbReference type="ARBA" id="ARBA00022723"/>
    </source>
</evidence>
<evidence type="ECO:0000256" key="14">
    <source>
        <dbReference type="RuleBase" id="RU361213"/>
    </source>
</evidence>
<keyword evidence="18" id="KW-1185">Reference proteome</keyword>
<keyword evidence="10 14" id="KW-0539">Nucleus</keyword>
<feature type="site" description="Histone H3K4me3 binding" evidence="11">
    <location>
        <position position="215"/>
    </location>
</feature>
<feature type="site" description="Histone H3K4me3 binding" evidence="11">
    <location>
        <position position="203"/>
    </location>
</feature>
<dbReference type="SMART" id="SM00249">
    <property type="entry name" value="PHD"/>
    <property type="match status" value="1"/>
</dbReference>
<dbReference type="PROSITE" id="PS01359">
    <property type="entry name" value="ZF_PHD_1"/>
    <property type="match status" value="1"/>
</dbReference>
<keyword evidence="8" id="KW-0805">Transcription regulation</keyword>
<feature type="site" description="Histone H3K4me3 binding" evidence="11">
    <location>
        <position position="207"/>
    </location>
</feature>
<evidence type="ECO:0000256" key="5">
    <source>
        <dbReference type="ARBA" id="ARBA00022771"/>
    </source>
</evidence>
<evidence type="ECO:0000256" key="10">
    <source>
        <dbReference type="ARBA" id="ARBA00023242"/>
    </source>
</evidence>